<proteinExistence type="predicted"/>
<reference evidence="2 3" key="1">
    <citation type="journal article" date="2021" name="bioRxiv">
        <title>Chromosome-scale and haplotype-resolved genome assembly of a tetraploid potato cultivar.</title>
        <authorList>
            <person name="Sun H."/>
            <person name="Jiao W.-B."/>
            <person name="Krause K."/>
            <person name="Campoy J.A."/>
            <person name="Goel M."/>
            <person name="Folz-Donahue K."/>
            <person name="Kukat C."/>
            <person name="Huettel B."/>
            <person name="Schneeberger K."/>
        </authorList>
    </citation>
    <scope>NUCLEOTIDE SEQUENCE [LARGE SCALE GENOMIC DNA]</scope>
    <source>
        <strain evidence="2">SolTubOtavaFocal</strain>
        <tissue evidence="2">Leaves</tissue>
    </source>
</reference>
<dbReference type="Proteomes" id="UP000826656">
    <property type="component" value="Unassembled WGS sequence"/>
</dbReference>
<feature type="region of interest" description="Disordered" evidence="1">
    <location>
        <begin position="43"/>
        <end position="71"/>
    </location>
</feature>
<gene>
    <name evidence="2" type="ORF">KY290_037268</name>
</gene>
<evidence type="ECO:0000313" key="2">
    <source>
        <dbReference type="EMBL" id="KAH0738563.1"/>
    </source>
</evidence>
<comment type="caution">
    <text evidence="2">The sequence shown here is derived from an EMBL/GenBank/DDBJ whole genome shotgun (WGS) entry which is preliminary data.</text>
</comment>
<evidence type="ECO:0000256" key="1">
    <source>
        <dbReference type="SAM" id="MobiDB-lite"/>
    </source>
</evidence>
<keyword evidence="3" id="KW-1185">Reference proteome</keyword>
<name>A0ABQ7TWH2_SOLTU</name>
<organism evidence="2 3">
    <name type="scientific">Solanum tuberosum</name>
    <name type="common">Potato</name>
    <dbReference type="NCBI Taxonomy" id="4113"/>
    <lineage>
        <taxon>Eukaryota</taxon>
        <taxon>Viridiplantae</taxon>
        <taxon>Streptophyta</taxon>
        <taxon>Embryophyta</taxon>
        <taxon>Tracheophyta</taxon>
        <taxon>Spermatophyta</taxon>
        <taxon>Magnoliopsida</taxon>
        <taxon>eudicotyledons</taxon>
        <taxon>Gunneridae</taxon>
        <taxon>Pentapetalae</taxon>
        <taxon>asterids</taxon>
        <taxon>lamiids</taxon>
        <taxon>Solanales</taxon>
        <taxon>Solanaceae</taxon>
        <taxon>Solanoideae</taxon>
        <taxon>Solaneae</taxon>
        <taxon>Solanum</taxon>
    </lineage>
</organism>
<sequence>MAQTFSMLVPDKKQREIKPNNQLFMDSTSLNASRSGKMIMESTSFNVNGSGGASTSRSPRQNYSSTGNNTFRASYSQATTYNGNKLRVVCDYCKKPDHTKDKCYKFNGYSQVNNQSSYKNN</sequence>
<dbReference type="PANTHER" id="PTHR34222:SF89">
    <property type="match status" value="1"/>
</dbReference>
<dbReference type="EMBL" id="JAIVGD010000028">
    <property type="protein sequence ID" value="KAH0738563.1"/>
    <property type="molecule type" value="Genomic_DNA"/>
</dbReference>
<evidence type="ECO:0000313" key="3">
    <source>
        <dbReference type="Proteomes" id="UP000826656"/>
    </source>
</evidence>
<dbReference type="PANTHER" id="PTHR34222">
    <property type="entry name" value="GAG_PRE-INTEGRS DOMAIN-CONTAINING PROTEIN"/>
    <property type="match status" value="1"/>
</dbReference>
<protein>
    <submittedName>
        <fullName evidence="2">Uncharacterized protein</fullName>
    </submittedName>
</protein>
<accession>A0ABQ7TWH2</accession>